<comment type="caution">
    <text evidence="10">Lacks conserved residue(s) required for the propagation of feature annotation.</text>
</comment>
<feature type="binding site" evidence="10">
    <location>
        <position position="99"/>
    </location>
    <ligand>
        <name>Mg(2+)</name>
        <dbReference type="ChEBI" id="CHEBI:18420"/>
    </ligand>
</feature>
<dbReference type="GO" id="GO:0005829">
    <property type="term" value="C:cytosol"/>
    <property type="evidence" value="ECO:0007669"/>
    <property type="project" value="TreeGrafter"/>
</dbReference>
<accession>A0A2P7EFU8</accession>
<keyword evidence="7 10" id="KW-0546">Nucleotide metabolism</keyword>
<evidence type="ECO:0000256" key="1">
    <source>
        <dbReference type="ARBA" id="ARBA00008023"/>
    </source>
</evidence>
<comment type="catalytic activity">
    <reaction evidence="9 10">
        <text>XTP + H2O = XMP + diphosphate + H(+)</text>
        <dbReference type="Rhea" id="RHEA:28610"/>
        <dbReference type="ChEBI" id="CHEBI:15377"/>
        <dbReference type="ChEBI" id="CHEBI:15378"/>
        <dbReference type="ChEBI" id="CHEBI:33019"/>
        <dbReference type="ChEBI" id="CHEBI:57464"/>
        <dbReference type="ChEBI" id="CHEBI:61314"/>
        <dbReference type="EC" id="3.6.1.66"/>
    </reaction>
</comment>
<keyword evidence="5 10" id="KW-0378">Hydrolase</keyword>
<reference evidence="13" key="1">
    <citation type="submission" date="2018-03" db="EMBL/GenBank/DDBJ databases">
        <title>Ecological and genomic features of two cosmopolitan and abundant freshwater picocyanobacteria.</title>
        <authorList>
            <person name="Cabello-Yeves P.J."/>
            <person name="Picazo A."/>
            <person name="Camacho A."/>
            <person name="Callieri C."/>
            <person name="Rosselli R."/>
            <person name="Roda-Garcia J."/>
            <person name="Coutinho F.H."/>
            <person name="Rodriguez-Valera F."/>
        </authorList>
    </citation>
    <scope>NUCLEOTIDE SEQUENCE [LARGE SCALE GENOMIC DNA]</scope>
    <source>
        <strain evidence="13">Tous</strain>
    </source>
</reference>
<keyword evidence="3 10" id="KW-0479">Metal-binding</keyword>
<dbReference type="AlphaFoldDB" id="A0A2P7EFU8"/>
<dbReference type="STRING" id="1910958.BTM30_07380"/>
<dbReference type="SUPFAM" id="SSF52972">
    <property type="entry name" value="ITPase-like"/>
    <property type="match status" value="1"/>
</dbReference>
<organism evidence="12 13">
    <name type="scientific">Synechococcus lacustris str. Tous</name>
    <dbReference type="NCBI Taxonomy" id="1910958"/>
    <lineage>
        <taxon>Bacteria</taxon>
        <taxon>Bacillati</taxon>
        <taxon>Cyanobacteriota</taxon>
        <taxon>Cyanophyceae</taxon>
        <taxon>Synechococcales</taxon>
        <taxon>Synechococcaceae</taxon>
        <taxon>Synechococcus</taxon>
    </lineage>
</organism>
<comment type="similarity">
    <text evidence="1 10 11">Belongs to the HAM1 NTPase family.</text>
</comment>
<evidence type="ECO:0000256" key="6">
    <source>
        <dbReference type="ARBA" id="ARBA00022842"/>
    </source>
</evidence>
<dbReference type="HAMAP" id="MF_01405">
    <property type="entry name" value="Non_canon_purine_NTPase"/>
    <property type="match status" value="1"/>
</dbReference>
<evidence type="ECO:0000313" key="12">
    <source>
        <dbReference type="EMBL" id="PSI02095.1"/>
    </source>
</evidence>
<dbReference type="PANTHER" id="PTHR11067:SF9">
    <property type="entry name" value="INOSINE TRIPHOSPHATE PYROPHOSPHATASE"/>
    <property type="match status" value="1"/>
</dbReference>
<comment type="catalytic activity">
    <reaction evidence="8 10">
        <text>dITP + H2O = dIMP + diphosphate + H(+)</text>
        <dbReference type="Rhea" id="RHEA:28342"/>
        <dbReference type="ChEBI" id="CHEBI:15377"/>
        <dbReference type="ChEBI" id="CHEBI:15378"/>
        <dbReference type="ChEBI" id="CHEBI:33019"/>
        <dbReference type="ChEBI" id="CHEBI:61194"/>
        <dbReference type="ChEBI" id="CHEBI:61382"/>
        <dbReference type="EC" id="3.6.1.66"/>
    </reaction>
</comment>
<evidence type="ECO:0000256" key="2">
    <source>
        <dbReference type="ARBA" id="ARBA00011738"/>
    </source>
</evidence>
<dbReference type="NCBIfam" id="TIGR00042">
    <property type="entry name" value="RdgB/HAM1 family non-canonical purine NTP pyrophosphatase"/>
    <property type="match status" value="1"/>
</dbReference>
<dbReference type="GO" id="GO:0035870">
    <property type="term" value="F:dITP diphosphatase activity"/>
    <property type="evidence" value="ECO:0007669"/>
    <property type="project" value="UniProtKB-UniRule"/>
</dbReference>
<evidence type="ECO:0000256" key="8">
    <source>
        <dbReference type="ARBA" id="ARBA00051875"/>
    </source>
</evidence>
<keyword evidence="4 10" id="KW-0547">Nucleotide-binding</keyword>
<dbReference type="GO" id="GO:0009117">
    <property type="term" value="P:nucleotide metabolic process"/>
    <property type="evidence" value="ECO:0007669"/>
    <property type="project" value="UniProtKB-KW"/>
</dbReference>
<evidence type="ECO:0000256" key="4">
    <source>
        <dbReference type="ARBA" id="ARBA00022741"/>
    </source>
</evidence>
<dbReference type="Proteomes" id="UP000240206">
    <property type="component" value="Unassembled WGS sequence"/>
</dbReference>
<evidence type="ECO:0000256" key="10">
    <source>
        <dbReference type="HAMAP-Rule" id="MF_01405"/>
    </source>
</evidence>
<name>A0A2P7EFU8_9SYNE</name>
<evidence type="ECO:0000256" key="9">
    <source>
        <dbReference type="ARBA" id="ARBA00052017"/>
    </source>
</evidence>
<dbReference type="Gene3D" id="3.90.950.10">
    <property type="match status" value="1"/>
</dbReference>
<keyword evidence="6 10" id="KW-0460">Magnesium</keyword>
<dbReference type="GO" id="GO:0046872">
    <property type="term" value="F:metal ion binding"/>
    <property type="evidence" value="ECO:0007669"/>
    <property type="project" value="UniProtKB-KW"/>
</dbReference>
<dbReference type="InterPro" id="IPR002637">
    <property type="entry name" value="RdgB/HAM1"/>
</dbReference>
<feature type="binding site" evidence="10">
    <location>
        <position position="100"/>
    </location>
    <ligand>
        <name>substrate</name>
    </ligand>
</feature>
<keyword evidence="13" id="KW-1185">Reference proteome</keyword>
<sequence length="227" mass="24558">MASFGACLSTGIKQGCQRAEWPTWCRARVAKNPKVLVIASGNPVKVAEIKAILAPVELQVRQQPEGLEIAETGSTYLENARLKAAEVARICGHWALADDSGLEVDALGGAPGIYSARYAASDKQRIERLLEELKESIYRSAGFHSAVALADPFGNIRLEAEGICRGEILSSPRGEGYGYDPVFWLREAGSTYGQMPPHQKIKLGSRGKAIRAIAAQMAHLLEIELTN</sequence>
<dbReference type="EMBL" id="PXVC01000012">
    <property type="protein sequence ID" value="PSI02095.1"/>
    <property type="molecule type" value="Genomic_DNA"/>
</dbReference>
<comment type="caution">
    <text evidence="12">The sequence shown here is derived from an EMBL/GenBank/DDBJ whole genome shotgun (WGS) entry which is preliminary data.</text>
</comment>
<comment type="cofactor">
    <cofactor evidence="10">
        <name>Mg(2+)</name>
        <dbReference type="ChEBI" id="CHEBI:18420"/>
    </cofactor>
    <text evidence="10">Binds 1 Mg(2+) ion per subunit.</text>
</comment>
<evidence type="ECO:0000256" key="11">
    <source>
        <dbReference type="RuleBase" id="RU003781"/>
    </source>
</evidence>
<feature type="binding site" evidence="10">
    <location>
        <begin position="40"/>
        <end position="45"/>
    </location>
    <ligand>
        <name>substrate</name>
    </ligand>
</feature>
<dbReference type="GO" id="GO:0000166">
    <property type="term" value="F:nucleotide binding"/>
    <property type="evidence" value="ECO:0007669"/>
    <property type="project" value="UniProtKB-KW"/>
</dbReference>
<dbReference type="FunFam" id="3.90.950.10:FF:000001">
    <property type="entry name" value="dITP/XTP pyrophosphatase"/>
    <property type="match status" value="1"/>
</dbReference>
<evidence type="ECO:0000256" key="7">
    <source>
        <dbReference type="ARBA" id="ARBA00023080"/>
    </source>
</evidence>
<gene>
    <name evidence="12" type="primary">rdgB</name>
    <name evidence="12" type="ORF">C7K08_04610</name>
</gene>
<proteinExistence type="inferred from homology"/>
<dbReference type="GO" id="GO:0017111">
    <property type="term" value="F:ribonucleoside triphosphate phosphatase activity"/>
    <property type="evidence" value="ECO:0007669"/>
    <property type="project" value="InterPro"/>
</dbReference>
<dbReference type="InterPro" id="IPR029001">
    <property type="entry name" value="ITPase-like_fam"/>
</dbReference>
<dbReference type="EC" id="3.6.1.66" evidence="10"/>
<comment type="catalytic activity">
    <reaction evidence="10">
        <text>ITP + H2O = IMP + diphosphate + H(+)</text>
        <dbReference type="Rhea" id="RHEA:29399"/>
        <dbReference type="ChEBI" id="CHEBI:15377"/>
        <dbReference type="ChEBI" id="CHEBI:15378"/>
        <dbReference type="ChEBI" id="CHEBI:33019"/>
        <dbReference type="ChEBI" id="CHEBI:58053"/>
        <dbReference type="ChEBI" id="CHEBI:61402"/>
        <dbReference type="EC" id="3.6.1.66"/>
    </reaction>
</comment>
<dbReference type="GO" id="GO:0036220">
    <property type="term" value="F:ITP diphosphatase activity"/>
    <property type="evidence" value="ECO:0007669"/>
    <property type="project" value="UniProtKB-UniRule"/>
</dbReference>
<comment type="function">
    <text evidence="10">Pyrophosphatase that catalyzes the hydrolysis of nucleoside triphosphates to their monophosphate derivatives, with a high preference for the non-canonical purine nucleotides XTP (xanthosine triphosphate), dITP (deoxyinosine triphosphate) and ITP. Seems to function as a house-cleaning enzyme that removes non-canonical purine nucleotides from the nucleotide pool, thus preventing their incorporation into DNA/RNA and avoiding chromosomal lesions.</text>
</comment>
<dbReference type="Pfam" id="PF01725">
    <property type="entry name" value="Ham1p_like"/>
    <property type="match status" value="1"/>
</dbReference>
<dbReference type="InterPro" id="IPR020922">
    <property type="entry name" value="dITP/XTP_pyrophosphatase"/>
</dbReference>
<feature type="binding site" evidence="10">
    <location>
        <position position="200"/>
    </location>
    <ligand>
        <name>substrate</name>
    </ligand>
</feature>
<comment type="subunit">
    <text evidence="2 10">Homodimer.</text>
</comment>
<protein>
    <recommendedName>
        <fullName evidence="10">dITP/XTP pyrophosphatase</fullName>
        <ecNumber evidence="10">3.6.1.66</ecNumber>
    </recommendedName>
    <alternativeName>
        <fullName evidence="10">Non-canonical purine NTP pyrophosphatase</fullName>
    </alternativeName>
    <alternativeName>
        <fullName evidence="10">Non-standard purine NTP pyrophosphatase</fullName>
    </alternativeName>
    <alternativeName>
        <fullName evidence="10">Nucleoside-triphosphate diphosphatase</fullName>
    </alternativeName>
    <alternativeName>
        <fullName evidence="10">Nucleoside-triphosphate pyrophosphatase</fullName>
        <shortName evidence="10">NTPase</shortName>
    </alternativeName>
</protein>
<evidence type="ECO:0000313" key="13">
    <source>
        <dbReference type="Proteomes" id="UP000240206"/>
    </source>
</evidence>
<dbReference type="CDD" id="cd00515">
    <property type="entry name" value="HAM1"/>
    <property type="match status" value="1"/>
</dbReference>
<evidence type="ECO:0000256" key="3">
    <source>
        <dbReference type="ARBA" id="ARBA00022723"/>
    </source>
</evidence>
<feature type="active site" description="Proton acceptor" evidence="10">
    <location>
        <position position="99"/>
    </location>
</feature>
<evidence type="ECO:0000256" key="5">
    <source>
        <dbReference type="ARBA" id="ARBA00022801"/>
    </source>
</evidence>
<dbReference type="PANTHER" id="PTHR11067">
    <property type="entry name" value="INOSINE TRIPHOSPHATE PYROPHOSPHATASE/HAM1 PROTEIN"/>
    <property type="match status" value="1"/>
</dbReference>
<dbReference type="GO" id="GO:0036222">
    <property type="term" value="F:XTP diphosphatase activity"/>
    <property type="evidence" value="ECO:0007669"/>
    <property type="project" value="UniProtKB-UniRule"/>
</dbReference>
<dbReference type="GO" id="GO:0009146">
    <property type="term" value="P:purine nucleoside triphosphate catabolic process"/>
    <property type="evidence" value="ECO:0007669"/>
    <property type="project" value="UniProtKB-UniRule"/>
</dbReference>